<dbReference type="InterPro" id="IPR036034">
    <property type="entry name" value="PDZ_sf"/>
</dbReference>
<keyword evidence="1" id="KW-0732">Signal</keyword>
<dbReference type="SUPFAM" id="SSF50156">
    <property type="entry name" value="PDZ domain-like"/>
    <property type="match status" value="1"/>
</dbReference>
<gene>
    <name evidence="2" type="ORF">GRI42_04905</name>
</gene>
<accession>A0A844Y0K4</accession>
<evidence type="ECO:0000313" key="3">
    <source>
        <dbReference type="Proteomes" id="UP000444185"/>
    </source>
</evidence>
<keyword evidence="3" id="KW-1185">Reference proteome</keyword>
<dbReference type="Gene3D" id="2.30.42.10">
    <property type="match status" value="1"/>
</dbReference>
<comment type="caution">
    <text evidence="2">The sequence shown here is derived from an EMBL/GenBank/DDBJ whole genome shotgun (WGS) entry which is preliminary data.</text>
</comment>
<evidence type="ECO:0000313" key="2">
    <source>
        <dbReference type="EMBL" id="MXO50642.1"/>
    </source>
</evidence>
<sequence length="326" mass="35045">MTLVVLGHLSFGLGACAPAVSAEPAFAPSPAQSPLEVFQSKEDVLFRTGYRLAAANAAYCDAVKPSVGLLVHDARAYSRPDAVRATFGLAGDIGVQSVADGSPAALAGIGQNDTLLAIDGNDIAQIEAGERKDWVRASAIADQIEKSAKDGTVTLEWRKPDGRVINLPLASQTVCASRFELLSGKDGASADGGRVLVGENFPGLSYSEPEFAALLAHEMAHNLLGHIPYLTERGNGGGRVRMTERDADRLMPWLLVNAGYDPAAAAGFMRRWGPRHGGWIFRNRSHDGWDERVELIEAELPAIAVVTRDGRVDWRTHFRPLLDKNK</sequence>
<dbReference type="OrthoDB" id="7338723at2"/>
<protein>
    <recommendedName>
        <fullName evidence="4">PDZ domain-containing protein</fullName>
    </recommendedName>
</protein>
<dbReference type="AlphaFoldDB" id="A0A844Y0K4"/>
<dbReference type="EMBL" id="WTYF01000004">
    <property type="protein sequence ID" value="MXO50642.1"/>
    <property type="molecule type" value="Genomic_DNA"/>
</dbReference>
<feature type="chain" id="PRO_5032704134" description="PDZ domain-containing protein" evidence="1">
    <location>
        <begin position="22"/>
        <end position="326"/>
    </location>
</feature>
<dbReference type="RefSeq" id="WP_160607221.1">
    <property type="nucleotide sequence ID" value="NZ_WTYF01000004.1"/>
</dbReference>
<dbReference type="Proteomes" id="UP000444185">
    <property type="component" value="Unassembled WGS sequence"/>
</dbReference>
<organism evidence="2 3">
    <name type="scientific">Qipengyuania gaetbuli</name>
    <dbReference type="NCBI Taxonomy" id="266952"/>
    <lineage>
        <taxon>Bacteria</taxon>
        <taxon>Pseudomonadati</taxon>
        <taxon>Pseudomonadota</taxon>
        <taxon>Alphaproteobacteria</taxon>
        <taxon>Sphingomonadales</taxon>
        <taxon>Erythrobacteraceae</taxon>
        <taxon>Qipengyuania</taxon>
    </lineage>
</organism>
<proteinExistence type="predicted"/>
<evidence type="ECO:0008006" key="4">
    <source>
        <dbReference type="Google" id="ProtNLM"/>
    </source>
</evidence>
<name>A0A844Y0K4_9SPHN</name>
<reference evidence="2 3" key="1">
    <citation type="submission" date="2019-12" db="EMBL/GenBank/DDBJ databases">
        <title>Genomic-based taxomic classification of the family Erythrobacteraceae.</title>
        <authorList>
            <person name="Xu L."/>
        </authorList>
    </citation>
    <scope>NUCLEOTIDE SEQUENCE [LARGE SCALE GENOMIC DNA]</scope>
    <source>
        <strain evidence="2 3">DSM 16225</strain>
    </source>
</reference>
<evidence type="ECO:0000256" key="1">
    <source>
        <dbReference type="SAM" id="SignalP"/>
    </source>
</evidence>
<feature type="signal peptide" evidence="1">
    <location>
        <begin position="1"/>
        <end position="21"/>
    </location>
</feature>